<dbReference type="PANTHER" id="PTHR12629">
    <property type="entry name" value="DIPHOSPHOINOSITOL POLYPHOSPHATE PHOSPHOHYDROLASE"/>
    <property type="match status" value="1"/>
</dbReference>
<dbReference type="GO" id="GO:0046872">
    <property type="term" value="F:metal ion binding"/>
    <property type="evidence" value="ECO:0007669"/>
    <property type="project" value="UniProtKB-KW"/>
</dbReference>
<accession>A0A4S8JVH1</accession>
<comment type="caution">
    <text evidence="7">The sequence shown here is derived from an EMBL/GenBank/DDBJ whole genome shotgun (WGS) entry which is preliminary data.</text>
</comment>
<dbReference type="InterPro" id="IPR015797">
    <property type="entry name" value="NUDIX_hydrolase-like_dom_sf"/>
</dbReference>
<comment type="similarity">
    <text evidence="2">Belongs to the Nudix hydrolase family.</text>
</comment>
<dbReference type="Proteomes" id="UP000317650">
    <property type="component" value="Chromosome 5"/>
</dbReference>
<dbReference type="SUPFAM" id="SSF55811">
    <property type="entry name" value="Nudix"/>
    <property type="match status" value="1"/>
</dbReference>
<evidence type="ECO:0000256" key="1">
    <source>
        <dbReference type="ARBA" id="ARBA00001946"/>
    </source>
</evidence>
<keyword evidence="4" id="KW-0378">Hydrolase</keyword>
<gene>
    <name evidence="7" type="ORF">C4D60_Mb05t11740</name>
</gene>
<dbReference type="GO" id="GO:0005634">
    <property type="term" value="C:nucleus"/>
    <property type="evidence" value="ECO:0007669"/>
    <property type="project" value="TreeGrafter"/>
</dbReference>
<dbReference type="Pfam" id="PF00293">
    <property type="entry name" value="NUDIX"/>
    <property type="match status" value="1"/>
</dbReference>
<dbReference type="PROSITE" id="PS00893">
    <property type="entry name" value="NUDIX_BOX"/>
    <property type="match status" value="1"/>
</dbReference>
<evidence type="ECO:0000256" key="3">
    <source>
        <dbReference type="ARBA" id="ARBA00022723"/>
    </source>
</evidence>
<evidence type="ECO:0000313" key="7">
    <source>
        <dbReference type="EMBL" id="THU66210.1"/>
    </source>
</evidence>
<reference evidence="7 8" key="1">
    <citation type="journal article" date="2019" name="Nat. Plants">
        <title>Genome sequencing of Musa balbisiana reveals subgenome evolution and function divergence in polyploid bananas.</title>
        <authorList>
            <person name="Yao X."/>
        </authorList>
    </citation>
    <scope>NUCLEOTIDE SEQUENCE [LARGE SCALE GENOMIC DNA]</scope>
    <source>
        <strain evidence="8">cv. DH-PKW</strain>
        <tissue evidence="7">Leaves</tissue>
    </source>
</reference>
<comment type="cofactor">
    <cofactor evidence="1">
        <name>Mg(2+)</name>
        <dbReference type="ChEBI" id="CHEBI:18420"/>
    </cofactor>
</comment>
<proteinExistence type="inferred from homology"/>
<feature type="domain" description="Nudix hydrolase" evidence="6">
    <location>
        <begin position="18"/>
        <end position="155"/>
    </location>
</feature>
<evidence type="ECO:0000256" key="4">
    <source>
        <dbReference type="ARBA" id="ARBA00022801"/>
    </source>
</evidence>
<dbReference type="Gene3D" id="3.90.79.10">
    <property type="entry name" value="Nucleoside Triphosphate Pyrophosphohydrolase"/>
    <property type="match status" value="1"/>
</dbReference>
<dbReference type="PANTHER" id="PTHR12629:SF42">
    <property type="entry name" value="OS02G0734300 PROTEIN"/>
    <property type="match status" value="1"/>
</dbReference>
<dbReference type="EMBL" id="PYDT01000003">
    <property type="protein sequence ID" value="THU66210.1"/>
    <property type="molecule type" value="Genomic_DNA"/>
</dbReference>
<dbReference type="STRING" id="52838.A0A4S8JVH1"/>
<dbReference type="GO" id="GO:0005737">
    <property type="term" value="C:cytoplasm"/>
    <property type="evidence" value="ECO:0007669"/>
    <property type="project" value="TreeGrafter"/>
</dbReference>
<dbReference type="PROSITE" id="PS51462">
    <property type="entry name" value="NUDIX"/>
    <property type="match status" value="1"/>
</dbReference>
<keyword evidence="8" id="KW-1185">Reference proteome</keyword>
<evidence type="ECO:0000259" key="6">
    <source>
        <dbReference type="PROSITE" id="PS51462"/>
    </source>
</evidence>
<name>A0A4S8JVH1_MUSBA</name>
<dbReference type="GO" id="GO:0016462">
    <property type="term" value="F:pyrophosphatase activity"/>
    <property type="evidence" value="ECO:0007669"/>
    <property type="project" value="InterPro"/>
</dbReference>
<keyword evidence="5" id="KW-0460">Magnesium</keyword>
<evidence type="ECO:0000313" key="8">
    <source>
        <dbReference type="Proteomes" id="UP000317650"/>
    </source>
</evidence>
<dbReference type="AlphaFoldDB" id="A0A4S8JVH1"/>
<organism evidence="7 8">
    <name type="scientific">Musa balbisiana</name>
    <name type="common">Banana</name>
    <dbReference type="NCBI Taxonomy" id="52838"/>
    <lineage>
        <taxon>Eukaryota</taxon>
        <taxon>Viridiplantae</taxon>
        <taxon>Streptophyta</taxon>
        <taxon>Embryophyta</taxon>
        <taxon>Tracheophyta</taxon>
        <taxon>Spermatophyta</taxon>
        <taxon>Magnoliopsida</taxon>
        <taxon>Liliopsida</taxon>
        <taxon>Zingiberales</taxon>
        <taxon>Musaceae</taxon>
        <taxon>Musa</taxon>
    </lineage>
</organism>
<keyword evidence="3" id="KW-0479">Metal-binding</keyword>
<dbReference type="InterPro" id="IPR047198">
    <property type="entry name" value="DDP-like_NUDIX"/>
</dbReference>
<dbReference type="InterPro" id="IPR020084">
    <property type="entry name" value="NUDIX_hydrolase_CS"/>
</dbReference>
<sequence length="217" mass="24360">MVELVSRHGRTLQRYNSGCRLVAGCIPYRFKKMDKPSLGDIDQAIEVMVVSSQKGRELMFPKGGWELDESMQAAASREAFEEAGVRGKFEGKLGKWPSKEQDKIHHMFAMRVTEVLPQWPEMNARERKWVGIARKHANRTGCMHASIHHPPSRIPDICVDSVNQVSVAEAREVCKHAWMTEALDKLLELLSTSSGQDNCSAQHALTTLTENSILSCT</sequence>
<dbReference type="InterPro" id="IPR000086">
    <property type="entry name" value="NUDIX_hydrolase_dom"/>
</dbReference>
<dbReference type="CDD" id="cd04666">
    <property type="entry name" value="NUDIX_DIPP2_like_Nudt4"/>
    <property type="match status" value="1"/>
</dbReference>
<evidence type="ECO:0000256" key="2">
    <source>
        <dbReference type="ARBA" id="ARBA00005582"/>
    </source>
</evidence>
<evidence type="ECO:0000256" key="5">
    <source>
        <dbReference type="ARBA" id="ARBA00022842"/>
    </source>
</evidence>
<protein>
    <recommendedName>
        <fullName evidence="6">Nudix hydrolase domain-containing protein</fullName>
    </recommendedName>
</protein>